<name>A0AAV1SMY2_9ROSI</name>
<keyword evidence="1" id="KW-0472">Membrane</keyword>
<feature type="non-terminal residue" evidence="2">
    <location>
        <position position="87"/>
    </location>
</feature>
<keyword evidence="3" id="KW-1185">Reference proteome</keyword>
<accession>A0AAV1SMY2</accession>
<organism evidence="2 3">
    <name type="scientific">Dovyalis caffra</name>
    <dbReference type="NCBI Taxonomy" id="77055"/>
    <lineage>
        <taxon>Eukaryota</taxon>
        <taxon>Viridiplantae</taxon>
        <taxon>Streptophyta</taxon>
        <taxon>Embryophyta</taxon>
        <taxon>Tracheophyta</taxon>
        <taxon>Spermatophyta</taxon>
        <taxon>Magnoliopsida</taxon>
        <taxon>eudicotyledons</taxon>
        <taxon>Gunneridae</taxon>
        <taxon>Pentapetalae</taxon>
        <taxon>rosids</taxon>
        <taxon>fabids</taxon>
        <taxon>Malpighiales</taxon>
        <taxon>Salicaceae</taxon>
        <taxon>Flacourtieae</taxon>
        <taxon>Dovyalis</taxon>
    </lineage>
</organism>
<dbReference type="AlphaFoldDB" id="A0AAV1SMY2"/>
<evidence type="ECO:0000313" key="2">
    <source>
        <dbReference type="EMBL" id="CAK7355364.1"/>
    </source>
</evidence>
<sequence>MIREGDFGKRQVLALNLWGKYFRRVEGWIPIFRGLVIFGGSMMEEIPRFGMTIGLVTIIPVISEAIARIVPNIPYMRANARILLVLI</sequence>
<protein>
    <submittedName>
        <fullName evidence="2">Uncharacterized protein</fullName>
    </submittedName>
</protein>
<dbReference type="EMBL" id="CAWUPB010001195">
    <property type="protein sequence ID" value="CAK7355364.1"/>
    <property type="molecule type" value="Genomic_DNA"/>
</dbReference>
<gene>
    <name evidence="2" type="ORF">DCAF_LOCUS25628</name>
</gene>
<proteinExistence type="predicted"/>
<keyword evidence="1" id="KW-0812">Transmembrane</keyword>
<evidence type="ECO:0000256" key="1">
    <source>
        <dbReference type="SAM" id="Phobius"/>
    </source>
</evidence>
<feature type="transmembrane region" description="Helical" evidence="1">
    <location>
        <begin position="49"/>
        <end position="67"/>
    </location>
</feature>
<keyword evidence="1" id="KW-1133">Transmembrane helix</keyword>
<evidence type="ECO:0000313" key="3">
    <source>
        <dbReference type="Proteomes" id="UP001314170"/>
    </source>
</evidence>
<comment type="caution">
    <text evidence="2">The sequence shown here is derived from an EMBL/GenBank/DDBJ whole genome shotgun (WGS) entry which is preliminary data.</text>
</comment>
<dbReference type="Proteomes" id="UP001314170">
    <property type="component" value="Unassembled WGS sequence"/>
</dbReference>
<reference evidence="2 3" key="1">
    <citation type="submission" date="2024-01" db="EMBL/GenBank/DDBJ databases">
        <authorList>
            <person name="Waweru B."/>
        </authorList>
    </citation>
    <scope>NUCLEOTIDE SEQUENCE [LARGE SCALE GENOMIC DNA]</scope>
</reference>